<dbReference type="SUPFAM" id="SSF55781">
    <property type="entry name" value="GAF domain-like"/>
    <property type="match status" value="1"/>
</dbReference>
<dbReference type="Gene3D" id="3.30.70.270">
    <property type="match status" value="1"/>
</dbReference>
<gene>
    <name evidence="5" type="ORF">H0A75_07710</name>
</gene>
<accession>A0A7Z0MPG7</accession>
<dbReference type="InterPro" id="IPR000160">
    <property type="entry name" value="GGDEF_dom"/>
</dbReference>
<feature type="domain" description="GGDEF" evidence="4">
    <location>
        <begin position="345"/>
        <end position="478"/>
    </location>
</feature>
<evidence type="ECO:0000313" key="6">
    <source>
        <dbReference type="Proteomes" id="UP000537890"/>
    </source>
</evidence>
<comment type="caution">
    <text evidence="5">The sequence shown here is derived from an EMBL/GenBank/DDBJ whole genome shotgun (WGS) entry which is preliminary data.</text>
</comment>
<dbReference type="SMART" id="SM00065">
    <property type="entry name" value="GAF"/>
    <property type="match status" value="1"/>
</dbReference>
<dbReference type="SUPFAM" id="SSF109604">
    <property type="entry name" value="HD-domain/PDEase-like"/>
    <property type="match status" value="1"/>
</dbReference>
<dbReference type="InterPro" id="IPR050469">
    <property type="entry name" value="Diguanylate_Cyclase"/>
</dbReference>
<evidence type="ECO:0000256" key="1">
    <source>
        <dbReference type="ARBA" id="ARBA00001946"/>
    </source>
</evidence>
<dbReference type="PANTHER" id="PTHR45138:SF9">
    <property type="entry name" value="DIGUANYLATE CYCLASE DGCM-RELATED"/>
    <property type="match status" value="1"/>
</dbReference>
<dbReference type="InterPro" id="IPR043128">
    <property type="entry name" value="Rev_trsase/Diguanyl_cyclase"/>
</dbReference>
<dbReference type="InterPro" id="IPR013976">
    <property type="entry name" value="HDOD"/>
</dbReference>
<protein>
    <recommendedName>
        <fullName evidence="2">diguanylate cyclase</fullName>
        <ecNumber evidence="2">2.7.7.65</ecNumber>
    </recommendedName>
</protein>
<dbReference type="Pfam" id="PF00990">
    <property type="entry name" value="GGDEF"/>
    <property type="match status" value="1"/>
</dbReference>
<dbReference type="Proteomes" id="UP000537890">
    <property type="component" value="Unassembled WGS sequence"/>
</dbReference>
<dbReference type="EMBL" id="JACCHS010000156">
    <property type="protein sequence ID" value="NYT47463.1"/>
    <property type="molecule type" value="Genomic_DNA"/>
</dbReference>
<dbReference type="NCBIfam" id="TIGR00254">
    <property type="entry name" value="GGDEF"/>
    <property type="match status" value="1"/>
</dbReference>
<dbReference type="FunFam" id="3.30.70.270:FF:000001">
    <property type="entry name" value="Diguanylate cyclase domain protein"/>
    <property type="match status" value="1"/>
</dbReference>
<dbReference type="Pfam" id="PF08668">
    <property type="entry name" value="HDOD"/>
    <property type="match status" value="1"/>
</dbReference>
<dbReference type="GO" id="GO:0052621">
    <property type="term" value="F:diguanylate cyclase activity"/>
    <property type="evidence" value="ECO:0007669"/>
    <property type="project" value="UniProtKB-EC"/>
</dbReference>
<dbReference type="AlphaFoldDB" id="A0A7Z0MPG7"/>
<dbReference type="InterPro" id="IPR003018">
    <property type="entry name" value="GAF"/>
</dbReference>
<evidence type="ECO:0000259" key="4">
    <source>
        <dbReference type="PROSITE" id="PS50887"/>
    </source>
</evidence>
<dbReference type="SMART" id="SM00267">
    <property type="entry name" value="GGDEF"/>
    <property type="match status" value="1"/>
</dbReference>
<dbReference type="InterPro" id="IPR029787">
    <property type="entry name" value="Nucleotide_cyclase"/>
</dbReference>
<dbReference type="Gene3D" id="1.10.3210.10">
    <property type="entry name" value="Hypothetical protein af1432"/>
    <property type="match status" value="1"/>
</dbReference>
<dbReference type="PANTHER" id="PTHR45138">
    <property type="entry name" value="REGULATORY COMPONENTS OF SENSORY TRANSDUCTION SYSTEM"/>
    <property type="match status" value="1"/>
</dbReference>
<evidence type="ECO:0000313" key="5">
    <source>
        <dbReference type="EMBL" id="NYT47463.1"/>
    </source>
</evidence>
<dbReference type="PROSITE" id="PS50887">
    <property type="entry name" value="GGDEF"/>
    <property type="match status" value="1"/>
</dbReference>
<name>A0A7Z0MPG7_9GAMM</name>
<proteinExistence type="predicted"/>
<comment type="cofactor">
    <cofactor evidence="1">
        <name>Mg(2+)</name>
        <dbReference type="ChEBI" id="CHEBI:18420"/>
    </cofactor>
</comment>
<reference evidence="5 6" key="1">
    <citation type="submission" date="2020-05" db="EMBL/GenBank/DDBJ databases">
        <title>Horizontal transmission and recombination maintain forever young bacterial symbiont genomes.</title>
        <authorList>
            <person name="Russell S.L."/>
            <person name="Pepper-Tunick E."/>
            <person name="Svedberg J."/>
            <person name="Byrne A."/>
            <person name="Ruelas Castillo J."/>
            <person name="Vollmers C."/>
            <person name="Beinart R.A."/>
            <person name="Corbett-Detig R."/>
        </authorList>
    </citation>
    <scope>NUCLEOTIDE SEQUENCE [LARGE SCALE GENOMIC DNA]</scope>
    <source>
        <strain evidence="5">4727-3</strain>
    </source>
</reference>
<dbReference type="CDD" id="cd01949">
    <property type="entry name" value="GGDEF"/>
    <property type="match status" value="1"/>
</dbReference>
<dbReference type="EC" id="2.7.7.65" evidence="2"/>
<dbReference type="InterPro" id="IPR029016">
    <property type="entry name" value="GAF-like_dom_sf"/>
</dbReference>
<dbReference type="SUPFAM" id="SSF55073">
    <property type="entry name" value="Nucleotide cyclase"/>
    <property type="match status" value="1"/>
</dbReference>
<dbReference type="Pfam" id="PF01590">
    <property type="entry name" value="GAF"/>
    <property type="match status" value="1"/>
</dbReference>
<comment type="catalytic activity">
    <reaction evidence="3">
        <text>2 GTP = 3',3'-c-di-GMP + 2 diphosphate</text>
        <dbReference type="Rhea" id="RHEA:24898"/>
        <dbReference type="ChEBI" id="CHEBI:33019"/>
        <dbReference type="ChEBI" id="CHEBI:37565"/>
        <dbReference type="ChEBI" id="CHEBI:58805"/>
        <dbReference type="EC" id="2.7.7.65"/>
    </reaction>
</comment>
<evidence type="ECO:0000256" key="3">
    <source>
        <dbReference type="ARBA" id="ARBA00034247"/>
    </source>
</evidence>
<dbReference type="Gene3D" id="3.30.450.40">
    <property type="match status" value="1"/>
</dbReference>
<sequence>MEPSHQSEQDFFGLNHAEMGFFFCQQWRIPKQITASVYCHHEMPDESSQFSDCKLEIAIISLANFIASTQGIGSTTVRHSPALHPDVLNQINIEKINIKTLLNNVDNEMQHVCAFFGVTFPNLYKLRATLVESAILSSLDQGQSHTLPGNISINSLTIPHTSLDPDQIVPATLTAIQQDFHFDRLIMLNINPKQRNLEATYSWPESLKDNSLQHFNIKTDLLPKTLLHNLRERKAVIINSSHKENKILLEPFKVDEFLLLPIVSNDRLVALLYADNHDSLRMMDPQCIEYITPIIHELGIAQANAQLFIQEKNRAELDSLTGLSNSRMLTEILNNSFKLSLAQLKHIAVGFIDIDNFKKFNDTCGHQVGDEALIMVAQIMRSLTRPGDFIGRYGGDEFVFVLQSTNKKGVYSYAERIRLEVEQQGKLLSRQFLGHEITISIGISLYHQEFNRYDKIISTADMAMYRAKQKGRNCIVII</sequence>
<evidence type="ECO:0000256" key="2">
    <source>
        <dbReference type="ARBA" id="ARBA00012528"/>
    </source>
</evidence>
<organism evidence="5 6">
    <name type="scientific">Candidatus Methanofishera endochildressiae</name>
    <dbReference type="NCBI Taxonomy" id="2738884"/>
    <lineage>
        <taxon>Bacteria</taxon>
        <taxon>Pseudomonadati</taxon>
        <taxon>Pseudomonadota</taxon>
        <taxon>Gammaproteobacteria</taxon>
        <taxon>Candidatus Methanofishera</taxon>
    </lineage>
</organism>